<dbReference type="AlphaFoldDB" id="A0A8B8EQ98"/>
<dbReference type="InterPro" id="IPR055471">
    <property type="entry name" value="DUF7043"/>
</dbReference>
<accession>A0A8B8EQ98</accession>
<keyword evidence="5" id="KW-1185">Reference proteome</keyword>
<reference evidence="6" key="1">
    <citation type="submission" date="2025-08" db="UniProtKB">
        <authorList>
            <consortium name="RefSeq"/>
        </authorList>
    </citation>
    <scope>IDENTIFICATION</scope>
    <source>
        <tissue evidence="6">Whole sample</tissue>
    </source>
</reference>
<dbReference type="InterPro" id="IPR055470">
    <property type="entry name" value="DUF7042"/>
</dbReference>
<dbReference type="GeneID" id="111135921"/>
<sequence>MLKIQTKKIIMRQYLPRCCSVFVLLCLPSLSFQISKANCTFPDFLERDKLWRSGTEHHDFSRMYFNGDYIDIVKNDVRFEKRCKEIIDREKGLYIVVELPKHGGFNTRNTYSCMQFLKRSDSVVQIKESNPSDILTLSLCNEPNMVLRNRPIIKFPIKDNPSVKCPFSGGYNLKITYNSQSMCGTSIIPPRLESECEEGDGVTLDFRISECKLDNDHSLQEKLRCLASWTDKTLENNYTFVVLANNQRSPLCMRLEGNLSDLKRATIFPDGRCVVNEWDSYSQPIERASLDMEKMVVSNLCEDEFDYCSQEQACAKFEKYCSKSCRKCQPETNVCSFPEELKGVWHTDLKSVPSMINISTYNLHLPGEGNFKCVGKANSTEENAYRLSLLHIFENGCYPRMTCFEYKKSSKMTLQYKFGERVEWPKFPLEKMIHDTCQDRKLEKPFSVAVNGAQVYTTSCQLPSDFGFKSGHLYLRDATSQDYCIAYYEYSFGRSDKFNMVDINATSPVNREHLCLSSKKLENGGVFVITTSLSDRSYRCWGFLGSGSMRRIVQLSLENCNENTFSSIEYGYRSYLNSFSVMEEPKNMCTLVLDIAVNPEDRPFFTPPVSVPPSPPRATTPPVYRTPADPGSISAEDPDSGSSTYACSAFLLLSVFIIHSMYVL</sequence>
<proteinExistence type="predicted"/>
<keyword evidence="2" id="KW-0732">Signal</keyword>
<evidence type="ECO:0000259" key="4">
    <source>
        <dbReference type="Pfam" id="PF23070"/>
    </source>
</evidence>
<feature type="domain" description="DUF7043" evidence="4">
    <location>
        <begin position="36"/>
        <end position="145"/>
    </location>
</feature>
<dbReference type="RefSeq" id="XP_022342109.1">
    <property type="nucleotide sequence ID" value="XM_022486401.1"/>
</dbReference>
<feature type="domain" description="DUF7042" evidence="3">
    <location>
        <begin position="162"/>
        <end position="257"/>
    </location>
</feature>
<feature type="chain" id="PRO_5034403089" evidence="2">
    <location>
        <begin position="38"/>
        <end position="664"/>
    </location>
</feature>
<name>A0A8B8EQ98_CRAVI</name>
<feature type="region of interest" description="Disordered" evidence="1">
    <location>
        <begin position="606"/>
        <end position="640"/>
    </location>
</feature>
<dbReference type="Pfam" id="PF23069">
    <property type="entry name" value="DUF7042"/>
    <property type="match status" value="1"/>
</dbReference>
<dbReference type="KEGG" id="cvn:111135921"/>
<evidence type="ECO:0000313" key="5">
    <source>
        <dbReference type="Proteomes" id="UP000694844"/>
    </source>
</evidence>
<evidence type="ECO:0000313" key="6">
    <source>
        <dbReference type="RefSeq" id="XP_022342109.1"/>
    </source>
</evidence>
<evidence type="ECO:0000256" key="1">
    <source>
        <dbReference type="SAM" id="MobiDB-lite"/>
    </source>
</evidence>
<feature type="compositionally biased region" description="Pro residues" evidence="1">
    <location>
        <begin position="606"/>
        <end position="619"/>
    </location>
</feature>
<dbReference type="Proteomes" id="UP000694844">
    <property type="component" value="Chromosome 5"/>
</dbReference>
<protein>
    <submittedName>
        <fullName evidence="6">Uncharacterized protein LOC111135921 isoform X1</fullName>
    </submittedName>
</protein>
<dbReference type="OrthoDB" id="6047467at2759"/>
<evidence type="ECO:0000259" key="3">
    <source>
        <dbReference type="Pfam" id="PF23069"/>
    </source>
</evidence>
<gene>
    <name evidence="6" type="primary">LOC111135921</name>
</gene>
<organism evidence="5 6">
    <name type="scientific">Crassostrea virginica</name>
    <name type="common">Eastern oyster</name>
    <dbReference type="NCBI Taxonomy" id="6565"/>
    <lineage>
        <taxon>Eukaryota</taxon>
        <taxon>Metazoa</taxon>
        <taxon>Spiralia</taxon>
        <taxon>Lophotrochozoa</taxon>
        <taxon>Mollusca</taxon>
        <taxon>Bivalvia</taxon>
        <taxon>Autobranchia</taxon>
        <taxon>Pteriomorphia</taxon>
        <taxon>Ostreida</taxon>
        <taxon>Ostreoidea</taxon>
        <taxon>Ostreidae</taxon>
        <taxon>Crassostrea</taxon>
    </lineage>
</organism>
<feature type="signal peptide" evidence="2">
    <location>
        <begin position="1"/>
        <end position="37"/>
    </location>
</feature>
<evidence type="ECO:0000256" key="2">
    <source>
        <dbReference type="SAM" id="SignalP"/>
    </source>
</evidence>
<dbReference type="Pfam" id="PF23070">
    <property type="entry name" value="DUF7043"/>
    <property type="match status" value="1"/>
</dbReference>